<protein>
    <recommendedName>
        <fullName evidence="5">C2H2 type master regulator of conidiophore development brlA</fullName>
    </recommendedName>
</protein>
<dbReference type="SMART" id="SM00355">
    <property type="entry name" value="ZnF_C2H2"/>
    <property type="match status" value="3"/>
</dbReference>
<dbReference type="InterPro" id="IPR013087">
    <property type="entry name" value="Znf_C2H2_type"/>
</dbReference>
<sequence>MEDISPRSPSQALPFESSYGQGSYTQSSTYPSPARTESDASSYMTDSMALYSQYPSMALSNDSVHPAQTLYPLSPHPTEAPWTPSLPATTSPGVPGGQRSRLWADTYDTMPVWDQSFTYLPSGSLVGVMHSPAPSDGALLSQRSSVCSYDHSPDSGPMIKIEPQNELASEEDSVVGHQPLTVSPQRLGNVKHTTTQSDDSTVNTSTVRTRSRRATTRENANHQCHICGKLFQRGYNHSAHMETHNPNRKKPNACPRQGCGKRFVRRTDLHRHDQSVHRKIKNHKCTACGAHFARKDTLRRHREDGCPKRFDVVARQAQRAKAVRKHRALPTRAPSYRSVPRGMSALGRSAPYFCANFLPSVV</sequence>
<accession>A0A1J9SKV0</accession>
<feature type="compositionally biased region" description="Low complexity" evidence="7">
    <location>
        <begin position="17"/>
        <end position="30"/>
    </location>
</feature>
<dbReference type="Gene3D" id="3.30.160.60">
    <property type="entry name" value="Classic Zinc Finger"/>
    <property type="match status" value="1"/>
</dbReference>
<dbReference type="AlphaFoldDB" id="A0A1J9SKV0"/>
<organism evidence="9 10">
    <name type="scientific">Diplodia corticola</name>
    <dbReference type="NCBI Taxonomy" id="236234"/>
    <lineage>
        <taxon>Eukaryota</taxon>
        <taxon>Fungi</taxon>
        <taxon>Dikarya</taxon>
        <taxon>Ascomycota</taxon>
        <taxon>Pezizomycotina</taxon>
        <taxon>Dothideomycetes</taxon>
        <taxon>Dothideomycetes incertae sedis</taxon>
        <taxon>Botryosphaeriales</taxon>
        <taxon>Botryosphaeriaceae</taxon>
        <taxon>Diplodia</taxon>
    </lineage>
</organism>
<keyword evidence="3 6" id="KW-0863">Zinc-finger</keyword>
<comment type="caution">
    <text evidence="9">The sequence shown here is derived from an EMBL/GenBank/DDBJ whole genome shotgun (WGS) entry which is preliminary data.</text>
</comment>
<dbReference type="PANTHER" id="PTHR14003:SF19">
    <property type="entry name" value="YY2 TRANSCRIPTION FACTOR"/>
    <property type="match status" value="1"/>
</dbReference>
<keyword evidence="10" id="KW-1185">Reference proteome</keyword>
<dbReference type="SUPFAM" id="SSF57667">
    <property type="entry name" value="beta-beta-alpha zinc fingers"/>
    <property type="match status" value="1"/>
</dbReference>
<evidence type="ECO:0000256" key="3">
    <source>
        <dbReference type="ARBA" id="ARBA00022771"/>
    </source>
</evidence>
<dbReference type="GO" id="GO:0000785">
    <property type="term" value="C:chromatin"/>
    <property type="evidence" value="ECO:0007669"/>
    <property type="project" value="TreeGrafter"/>
</dbReference>
<feature type="domain" description="C2H2-type" evidence="8">
    <location>
        <begin position="283"/>
        <end position="302"/>
    </location>
</feature>
<evidence type="ECO:0000256" key="7">
    <source>
        <dbReference type="SAM" id="MobiDB-lite"/>
    </source>
</evidence>
<keyword evidence="2" id="KW-0677">Repeat</keyword>
<evidence type="ECO:0000259" key="8">
    <source>
        <dbReference type="PROSITE" id="PS50157"/>
    </source>
</evidence>
<evidence type="ECO:0000256" key="1">
    <source>
        <dbReference type="ARBA" id="ARBA00022723"/>
    </source>
</evidence>
<evidence type="ECO:0000256" key="5">
    <source>
        <dbReference type="ARBA" id="ARBA00044085"/>
    </source>
</evidence>
<dbReference type="GO" id="GO:0000978">
    <property type="term" value="F:RNA polymerase II cis-regulatory region sequence-specific DNA binding"/>
    <property type="evidence" value="ECO:0007669"/>
    <property type="project" value="TreeGrafter"/>
</dbReference>
<feature type="domain" description="C2H2-type" evidence="8">
    <location>
        <begin position="222"/>
        <end position="249"/>
    </location>
</feature>
<dbReference type="PANTHER" id="PTHR14003">
    <property type="entry name" value="TRANSCRIPTIONAL REPRESSOR PROTEIN YY"/>
    <property type="match status" value="1"/>
</dbReference>
<dbReference type="RefSeq" id="XP_020135207.1">
    <property type="nucleotide sequence ID" value="XM_020269612.1"/>
</dbReference>
<dbReference type="OrthoDB" id="6910977at2759"/>
<evidence type="ECO:0000313" key="9">
    <source>
        <dbReference type="EMBL" id="OJD40364.1"/>
    </source>
</evidence>
<reference evidence="9 10" key="1">
    <citation type="submission" date="2016-10" db="EMBL/GenBank/DDBJ databases">
        <title>Proteomics and genomics reveal pathogen-plant mechanisms compatible with a hemibiotrophic lifestyle of Diplodia corticola.</title>
        <authorList>
            <person name="Fernandes I."/>
            <person name="De Jonge R."/>
            <person name="Van De Peer Y."/>
            <person name="Devreese B."/>
            <person name="Alves A."/>
            <person name="Esteves A.C."/>
        </authorList>
    </citation>
    <scope>NUCLEOTIDE SEQUENCE [LARGE SCALE GENOMIC DNA]</scope>
    <source>
        <strain evidence="9 10">CBS 112549</strain>
    </source>
</reference>
<keyword evidence="1" id="KW-0479">Metal-binding</keyword>
<name>A0A1J9SKV0_9PEZI</name>
<evidence type="ECO:0000313" key="10">
    <source>
        <dbReference type="Proteomes" id="UP000183809"/>
    </source>
</evidence>
<dbReference type="InterPro" id="IPR036236">
    <property type="entry name" value="Znf_C2H2_sf"/>
</dbReference>
<feature type="compositionally biased region" description="Low complexity" evidence="7">
    <location>
        <begin position="193"/>
        <end position="208"/>
    </location>
</feature>
<dbReference type="STRING" id="236234.A0A1J9SKV0"/>
<dbReference type="Pfam" id="PF00096">
    <property type="entry name" value="zf-C2H2"/>
    <property type="match status" value="1"/>
</dbReference>
<dbReference type="GO" id="GO:0000981">
    <property type="term" value="F:DNA-binding transcription factor activity, RNA polymerase II-specific"/>
    <property type="evidence" value="ECO:0007669"/>
    <property type="project" value="TreeGrafter"/>
</dbReference>
<gene>
    <name evidence="9" type="ORF">BKCO1_1000237</name>
</gene>
<dbReference type="EMBL" id="MNUE01000001">
    <property type="protein sequence ID" value="OJD40364.1"/>
    <property type="molecule type" value="Genomic_DNA"/>
</dbReference>
<feature type="region of interest" description="Disordered" evidence="7">
    <location>
        <begin position="1"/>
        <end position="41"/>
    </location>
</feature>
<feature type="domain" description="C2H2-type" evidence="8">
    <location>
        <begin position="252"/>
        <end position="282"/>
    </location>
</feature>
<feature type="region of interest" description="Disordered" evidence="7">
    <location>
        <begin position="69"/>
        <end position="97"/>
    </location>
</feature>
<evidence type="ECO:0000256" key="6">
    <source>
        <dbReference type="PROSITE-ProRule" id="PRU00042"/>
    </source>
</evidence>
<dbReference type="GeneID" id="31009871"/>
<evidence type="ECO:0000256" key="4">
    <source>
        <dbReference type="ARBA" id="ARBA00022833"/>
    </source>
</evidence>
<feature type="region of interest" description="Disordered" evidence="7">
    <location>
        <begin position="190"/>
        <end position="218"/>
    </location>
</feature>
<proteinExistence type="predicted"/>
<keyword evidence="4" id="KW-0862">Zinc</keyword>
<evidence type="ECO:0000256" key="2">
    <source>
        <dbReference type="ARBA" id="ARBA00022737"/>
    </source>
</evidence>
<dbReference type="PROSITE" id="PS00028">
    <property type="entry name" value="ZINC_FINGER_C2H2_1"/>
    <property type="match status" value="2"/>
</dbReference>
<dbReference type="GO" id="GO:0008270">
    <property type="term" value="F:zinc ion binding"/>
    <property type="evidence" value="ECO:0007669"/>
    <property type="project" value="UniProtKB-KW"/>
</dbReference>
<dbReference type="PROSITE" id="PS50157">
    <property type="entry name" value="ZINC_FINGER_C2H2_2"/>
    <property type="match status" value="3"/>
</dbReference>
<dbReference type="Proteomes" id="UP000183809">
    <property type="component" value="Unassembled WGS sequence"/>
</dbReference>
<dbReference type="GO" id="GO:0005667">
    <property type="term" value="C:transcription regulator complex"/>
    <property type="evidence" value="ECO:0007669"/>
    <property type="project" value="TreeGrafter"/>
</dbReference>